<reference evidence="2 3" key="1">
    <citation type="journal article" date="2019" name="Int. J. Syst. Evol. Microbiol.">
        <title>The Global Catalogue of Microorganisms (GCM) 10K type strain sequencing project: providing services to taxonomists for standard genome sequencing and annotation.</title>
        <authorList>
            <consortium name="The Broad Institute Genomics Platform"/>
            <consortium name="The Broad Institute Genome Sequencing Center for Infectious Disease"/>
            <person name="Wu L."/>
            <person name="Ma J."/>
        </authorList>
    </citation>
    <scope>NUCLEOTIDE SEQUENCE [LARGE SCALE GENOMIC DNA]</scope>
    <source>
        <strain evidence="2 3">CGMCC 1.12230</strain>
    </source>
</reference>
<keyword evidence="3" id="KW-1185">Reference proteome</keyword>
<dbReference type="EMBL" id="JBHUDI010000011">
    <property type="protein sequence ID" value="MFD1565255.1"/>
    <property type="molecule type" value="Genomic_DNA"/>
</dbReference>
<sequence length="53" mass="6122">MGDTKEGRDKQADDAEEHQRERELSEELERGDEAEPPREDDEESSEDDDTADE</sequence>
<gene>
    <name evidence="2" type="ORF">ACFR99_17095</name>
</gene>
<dbReference type="RefSeq" id="WP_390289887.1">
    <property type="nucleotide sequence ID" value="NZ_JBHUDI010000011.1"/>
</dbReference>
<organism evidence="2 3">
    <name type="scientific">Haloarchaeobius amylolyticus</name>
    <dbReference type="NCBI Taxonomy" id="1198296"/>
    <lineage>
        <taxon>Archaea</taxon>
        <taxon>Methanobacteriati</taxon>
        <taxon>Methanobacteriota</taxon>
        <taxon>Stenosarchaea group</taxon>
        <taxon>Halobacteria</taxon>
        <taxon>Halobacteriales</taxon>
        <taxon>Halorubellaceae</taxon>
        <taxon>Haloarchaeobius</taxon>
    </lineage>
</organism>
<feature type="compositionally biased region" description="Basic and acidic residues" evidence="1">
    <location>
        <begin position="1"/>
        <end position="37"/>
    </location>
</feature>
<evidence type="ECO:0000256" key="1">
    <source>
        <dbReference type="SAM" id="MobiDB-lite"/>
    </source>
</evidence>
<feature type="compositionally biased region" description="Acidic residues" evidence="1">
    <location>
        <begin position="38"/>
        <end position="53"/>
    </location>
</feature>
<feature type="region of interest" description="Disordered" evidence="1">
    <location>
        <begin position="1"/>
        <end position="53"/>
    </location>
</feature>
<proteinExistence type="predicted"/>
<evidence type="ECO:0000313" key="3">
    <source>
        <dbReference type="Proteomes" id="UP001597076"/>
    </source>
</evidence>
<comment type="caution">
    <text evidence="2">The sequence shown here is derived from an EMBL/GenBank/DDBJ whole genome shotgun (WGS) entry which is preliminary data.</text>
</comment>
<protein>
    <submittedName>
        <fullName evidence="2">Uncharacterized protein</fullName>
    </submittedName>
</protein>
<evidence type="ECO:0000313" key="2">
    <source>
        <dbReference type="EMBL" id="MFD1565255.1"/>
    </source>
</evidence>
<dbReference type="AlphaFoldDB" id="A0ABD6BJY3"/>
<dbReference type="Proteomes" id="UP001597076">
    <property type="component" value="Unassembled WGS sequence"/>
</dbReference>
<name>A0ABD6BJY3_9EURY</name>
<accession>A0ABD6BJY3</accession>